<feature type="domain" description="Glutaredoxin" evidence="1">
    <location>
        <begin position="14"/>
        <end position="76"/>
    </location>
</feature>
<dbReference type="Pfam" id="PF00462">
    <property type="entry name" value="Glutaredoxin"/>
    <property type="match status" value="1"/>
</dbReference>
<protein>
    <submittedName>
        <fullName evidence="2">Glutaredoxin</fullName>
    </submittedName>
</protein>
<evidence type="ECO:0000313" key="3">
    <source>
        <dbReference type="Proteomes" id="UP000052008"/>
    </source>
</evidence>
<dbReference type="STRING" id="1703770.AMJ39_06020"/>
<proteinExistence type="predicted"/>
<dbReference type="PANTHER" id="PTHR34386">
    <property type="entry name" value="GLUTAREDOXIN"/>
    <property type="match status" value="1"/>
</dbReference>
<dbReference type="PATRIC" id="fig|1703770.3.peg.874"/>
<sequence>MKATHVKGKDRGHIFLFALSTCGWCRKTKRLLQNLGVAYEYIDVDLLKGKEKTEAEKEMRRWSPRTSFPTLVINDEKSVVGFDEARIREAIGI</sequence>
<dbReference type="InterPro" id="IPR051548">
    <property type="entry name" value="Grx-like_ET"/>
</dbReference>
<accession>A0A0S7WSE9</accession>
<dbReference type="PROSITE" id="PS51354">
    <property type="entry name" value="GLUTAREDOXIN_2"/>
    <property type="match status" value="1"/>
</dbReference>
<dbReference type="AlphaFoldDB" id="A0A0S7WSE9"/>
<dbReference type="Proteomes" id="UP000052008">
    <property type="component" value="Unassembled WGS sequence"/>
</dbReference>
<dbReference type="EMBL" id="LIZS01000031">
    <property type="protein sequence ID" value="KPJ53076.1"/>
    <property type="molecule type" value="Genomic_DNA"/>
</dbReference>
<dbReference type="GO" id="GO:0045454">
    <property type="term" value="P:cell redox homeostasis"/>
    <property type="evidence" value="ECO:0007669"/>
    <property type="project" value="TreeGrafter"/>
</dbReference>
<dbReference type="SUPFAM" id="SSF52833">
    <property type="entry name" value="Thioredoxin-like"/>
    <property type="match status" value="1"/>
</dbReference>
<reference evidence="2 3" key="1">
    <citation type="journal article" date="2015" name="Microbiome">
        <title>Genomic resolution of linkages in carbon, nitrogen, and sulfur cycling among widespread estuary sediment bacteria.</title>
        <authorList>
            <person name="Baker B.J."/>
            <person name="Lazar C.S."/>
            <person name="Teske A.P."/>
            <person name="Dick G.J."/>
        </authorList>
    </citation>
    <scope>NUCLEOTIDE SEQUENCE [LARGE SCALE GENOMIC DNA]</scope>
    <source>
        <strain evidence="2">DG_24</strain>
    </source>
</reference>
<gene>
    <name evidence="2" type="ORF">AMJ39_06020</name>
</gene>
<dbReference type="Gene3D" id="3.40.30.10">
    <property type="entry name" value="Glutaredoxin"/>
    <property type="match status" value="1"/>
</dbReference>
<dbReference type="PANTHER" id="PTHR34386:SF1">
    <property type="entry name" value="GLUTAREDOXIN-LIKE PROTEIN NRDH"/>
    <property type="match status" value="1"/>
</dbReference>
<organism evidence="2 3">
    <name type="scientific">candidate division TA06 bacterium DG_24</name>
    <dbReference type="NCBI Taxonomy" id="1703770"/>
    <lineage>
        <taxon>Bacteria</taxon>
        <taxon>Bacteria division TA06</taxon>
    </lineage>
</organism>
<name>A0A0S7WSE9_UNCT6</name>
<dbReference type="GO" id="GO:0009055">
    <property type="term" value="F:electron transfer activity"/>
    <property type="evidence" value="ECO:0007669"/>
    <property type="project" value="TreeGrafter"/>
</dbReference>
<comment type="caution">
    <text evidence="2">The sequence shown here is derived from an EMBL/GenBank/DDBJ whole genome shotgun (WGS) entry which is preliminary data.</text>
</comment>
<evidence type="ECO:0000259" key="1">
    <source>
        <dbReference type="Pfam" id="PF00462"/>
    </source>
</evidence>
<evidence type="ECO:0000313" key="2">
    <source>
        <dbReference type="EMBL" id="KPJ53076.1"/>
    </source>
</evidence>
<dbReference type="CDD" id="cd02976">
    <property type="entry name" value="NrdH"/>
    <property type="match status" value="1"/>
</dbReference>
<dbReference type="InterPro" id="IPR036249">
    <property type="entry name" value="Thioredoxin-like_sf"/>
</dbReference>
<dbReference type="InterPro" id="IPR002109">
    <property type="entry name" value="Glutaredoxin"/>
</dbReference>